<dbReference type="EMBL" id="CP031194">
    <property type="protein sequence ID" value="AXG78161.1"/>
    <property type="molecule type" value="Genomic_DNA"/>
</dbReference>
<keyword evidence="3" id="KW-1185">Reference proteome</keyword>
<dbReference type="OrthoDB" id="5241668at2"/>
<dbReference type="Proteomes" id="UP000253868">
    <property type="component" value="Chromosome"/>
</dbReference>
<dbReference type="KEGG" id="spad:DVK44_11080"/>
<evidence type="ECO:0000313" key="3">
    <source>
        <dbReference type="Proteomes" id="UP000253868"/>
    </source>
</evidence>
<dbReference type="RefSeq" id="WP_114659525.1">
    <property type="nucleotide sequence ID" value="NZ_CP031194.1"/>
</dbReference>
<feature type="domain" description="DUF4350" evidence="1">
    <location>
        <begin position="52"/>
        <end position="227"/>
    </location>
</feature>
<reference evidence="3" key="1">
    <citation type="submission" date="2018-07" db="EMBL/GenBank/DDBJ databases">
        <authorList>
            <person name="Zhao J."/>
        </authorList>
    </citation>
    <scope>NUCLEOTIDE SEQUENCE [LARGE SCALE GENOMIC DNA]</scope>
    <source>
        <strain evidence="3">GSSD-12</strain>
    </source>
</reference>
<evidence type="ECO:0000313" key="2">
    <source>
        <dbReference type="EMBL" id="AXG78161.1"/>
    </source>
</evidence>
<proteinExistence type="predicted"/>
<protein>
    <submittedName>
        <fullName evidence="2">DUF4350 domain-containing protein</fullName>
    </submittedName>
</protein>
<sequence length="396" mass="41593">MTSTNTSTTLSPTSRQLWNRSRGLLLALVILLAAGVTMAAIRSGDQHGVLDPRSADPYGSRAVAELLKSNGVTVDVVTTLDAATSAAGTDTTLLVTVPDLLTPRQQHTLHTTMAFSAGRTVLLGAGTPSVDTLVPGVRASTPIPVGTSAPRCDFPAAIRAGKADIGGERYITDSPDTDACYPTDGLPSLLRVEETGSGDTVLLGSPDILFNKRLDHEGNASLALQVLGSRPHLVWYLPSLSDVSAVEESDDGESAFLALIPSGWLWGAFQLLLAAVLAAIWRSRRLGPLVTERLPVATRASESTEGRARLYRKANARSHAAAALRQAAQNRLAALLGVPPTEAHTPDALLPPISVRLPATALDPATLLFGPAPADDNALVRLADQLDALEREVRTS</sequence>
<dbReference type="Pfam" id="PF14258">
    <property type="entry name" value="DUF4350"/>
    <property type="match status" value="1"/>
</dbReference>
<dbReference type="AlphaFoldDB" id="A0A345HN87"/>
<evidence type="ECO:0000259" key="1">
    <source>
        <dbReference type="Pfam" id="PF14258"/>
    </source>
</evidence>
<gene>
    <name evidence="2" type="ORF">DVK44_11080</name>
</gene>
<name>A0A345HN87_9ACTN</name>
<organism evidence="2 3">
    <name type="scientific">Streptomyces paludis</name>
    <dbReference type="NCBI Taxonomy" id="2282738"/>
    <lineage>
        <taxon>Bacteria</taxon>
        <taxon>Bacillati</taxon>
        <taxon>Actinomycetota</taxon>
        <taxon>Actinomycetes</taxon>
        <taxon>Kitasatosporales</taxon>
        <taxon>Streptomycetaceae</taxon>
        <taxon>Streptomyces</taxon>
    </lineage>
</organism>
<accession>A0A345HN87</accession>
<dbReference type="InterPro" id="IPR025646">
    <property type="entry name" value="DUF4350"/>
</dbReference>